<protein>
    <recommendedName>
        <fullName evidence="4">Archaeal Type IV pilin N-terminal domain-containing protein</fullName>
    </recommendedName>
</protein>
<dbReference type="EMBL" id="NEXE01000100">
    <property type="protein sequence ID" value="PSN89253.1"/>
    <property type="molecule type" value="Genomic_DNA"/>
</dbReference>
<comment type="caution">
    <text evidence="2">The sequence shown here is derived from an EMBL/GenBank/DDBJ whole genome shotgun (WGS) entry which is preliminary data.</text>
</comment>
<dbReference type="InterPro" id="IPR013373">
    <property type="entry name" value="Flagellin/pilin_N_arc"/>
</dbReference>
<gene>
    <name evidence="2" type="ORF">B9Q03_08640</name>
</gene>
<proteinExistence type="predicted"/>
<keyword evidence="1" id="KW-1133">Transmembrane helix</keyword>
<evidence type="ECO:0000256" key="1">
    <source>
        <dbReference type="SAM" id="Phobius"/>
    </source>
</evidence>
<dbReference type="AlphaFoldDB" id="A0A2R6ASF0"/>
<dbReference type="Proteomes" id="UP000240322">
    <property type="component" value="Unassembled WGS sequence"/>
</dbReference>
<evidence type="ECO:0008006" key="4">
    <source>
        <dbReference type="Google" id="ProtNLM"/>
    </source>
</evidence>
<organism evidence="2 3">
    <name type="scientific">Candidatus Marsarchaeota G2 archaeon OSP_D</name>
    <dbReference type="NCBI Taxonomy" id="1978157"/>
    <lineage>
        <taxon>Archaea</taxon>
        <taxon>Candidatus Marsarchaeota</taxon>
        <taxon>Candidatus Marsarchaeota group 2</taxon>
    </lineage>
</organism>
<name>A0A2R6ASF0_9ARCH</name>
<dbReference type="NCBIfam" id="TIGR02537">
    <property type="entry name" value="arch_flag_Nterm"/>
    <property type="match status" value="1"/>
</dbReference>
<keyword evidence="1" id="KW-0472">Membrane</keyword>
<reference evidence="2 3" key="1">
    <citation type="submission" date="2017-04" db="EMBL/GenBank/DDBJ databases">
        <title>Novel microbial lineages endemic to geothermal iron-oxide mats fill important gaps in the evolutionary history of Archaea.</title>
        <authorList>
            <person name="Jay Z.J."/>
            <person name="Beam J.P."/>
            <person name="Dlakic M."/>
            <person name="Rusch D.B."/>
            <person name="Kozubal M.A."/>
            <person name="Inskeep W.P."/>
        </authorList>
    </citation>
    <scope>NUCLEOTIDE SEQUENCE [LARGE SCALE GENOMIC DNA]</scope>
    <source>
        <strain evidence="2">OSP_D</strain>
    </source>
</reference>
<keyword evidence="1" id="KW-0812">Transmembrane</keyword>
<sequence length="145" mass="14737">MRSQASRSGVSPVIASIVLIAIAVVIAVALSGWAFGLSKSYMRADGVTILPSESSCSLSGGCRIVVSNQGDSPISVVRVLANSQDVSQYTLNPAPSGGYTIPAHTQATVVFGLTGISVSSTQQNIEVQIGLSNGNTVSTVVPVTS</sequence>
<evidence type="ECO:0000313" key="3">
    <source>
        <dbReference type="Proteomes" id="UP000240322"/>
    </source>
</evidence>
<accession>A0A2R6ASF0</accession>
<evidence type="ECO:0000313" key="2">
    <source>
        <dbReference type="EMBL" id="PSN89253.1"/>
    </source>
</evidence>
<feature type="transmembrane region" description="Helical" evidence="1">
    <location>
        <begin position="12"/>
        <end position="35"/>
    </location>
</feature>